<evidence type="ECO:0000256" key="7">
    <source>
        <dbReference type="ARBA" id="ARBA00022843"/>
    </source>
</evidence>
<organismHost>
    <name type="scientific">Homo sapiens</name>
    <name type="common">Human</name>
    <dbReference type="NCBI Taxonomy" id="9606"/>
</organismHost>
<evidence type="ECO:0000256" key="9">
    <source>
        <dbReference type="ARBA" id="ARBA00023309"/>
    </source>
</evidence>
<dbReference type="InterPro" id="IPR010855">
    <property type="entry name" value="Cytomega_IE1/IE2"/>
</dbReference>
<feature type="compositionally biased region" description="Acidic residues" evidence="10">
    <location>
        <begin position="124"/>
        <end position="139"/>
    </location>
</feature>
<feature type="region of interest" description="Disordered" evidence="10">
    <location>
        <begin position="87"/>
        <end position="160"/>
    </location>
</feature>
<keyword evidence="8" id="KW-0010">Activator</keyword>
<organism evidence="11">
    <name type="scientific">Human cytomegalovirus</name>
    <name type="common">HHV-5</name>
    <name type="synonym">Human herpesvirus 5</name>
    <dbReference type="NCBI Taxonomy" id="10359"/>
    <lineage>
        <taxon>Viruses</taxon>
        <taxon>Duplodnaviria</taxon>
        <taxon>Heunggongvirae</taxon>
        <taxon>Peploviricota</taxon>
        <taxon>Herviviricetes</taxon>
        <taxon>Herpesvirales</taxon>
        <taxon>Orthoherpesviridae</taxon>
        <taxon>Betaherpesvirinae</taxon>
        <taxon>Cytomegalovirus</taxon>
        <taxon>Cytomegalovirus humanbeta5</taxon>
    </lineage>
</organism>
<accession>Q6SYA1</accession>
<dbReference type="GO" id="GO:0039695">
    <property type="term" value="P:DNA-templated viral transcription"/>
    <property type="evidence" value="ECO:0007669"/>
    <property type="project" value="InterPro"/>
</dbReference>
<name>Q6SYA1_HCMV</name>
<sequence>MESSAKRKMDPDNPDEGPSSKVPRPETPVTKATTFLQTMLRKEVNSQLSLGDPLFPELAEESLKTFERVTEDCNENPEKDVLAELVIVAENSDQEESEQSDEEEEEGAQEEREDTVSVKSEPVSEIEEVAPEEEEDGAEEPTASGGKSTHPMVTRSKADQ</sequence>
<proteinExistence type="evidence at transcript level"/>
<evidence type="ECO:0000256" key="5">
    <source>
        <dbReference type="ARBA" id="ARBA00022562"/>
    </source>
</evidence>
<feature type="compositionally biased region" description="Acidic residues" evidence="10">
    <location>
        <begin position="92"/>
        <end position="113"/>
    </location>
</feature>
<keyword evidence="4" id="KW-0244">Early protein</keyword>
<evidence type="ECO:0000256" key="2">
    <source>
        <dbReference type="ARBA" id="ARBA00022499"/>
    </source>
</evidence>
<feature type="region of interest" description="Disordered" evidence="10">
    <location>
        <begin position="1"/>
        <end position="31"/>
    </location>
</feature>
<dbReference type="GO" id="GO:0039645">
    <property type="term" value="P:symbiont-mediated perturbation of host cell cycle G1/S transition checkpoint"/>
    <property type="evidence" value="ECO:0007669"/>
    <property type="project" value="UniProtKB-KW"/>
</dbReference>
<keyword evidence="7" id="KW-0832">Ubl conjugation</keyword>
<feature type="compositionally biased region" description="Basic and acidic residues" evidence="10">
    <location>
        <begin position="1"/>
        <end position="11"/>
    </location>
</feature>
<keyword evidence="6" id="KW-0945">Host-virus interaction</keyword>
<dbReference type="GO" id="GO:0042025">
    <property type="term" value="C:host cell nucleus"/>
    <property type="evidence" value="ECO:0007669"/>
    <property type="project" value="UniProtKB-SubCell"/>
</dbReference>
<dbReference type="EMBL" id="AY445660">
    <property type="protein sequence ID" value="AAR13164.1"/>
    <property type="molecule type" value="mRNA"/>
</dbReference>
<evidence type="ECO:0000256" key="6">
    <source>
        <dbReference type="ARBA" id="ARBA00022581"/>
    </source>
</evidence>
<keyword evidence="3" id="KW-1121">Modulation of host cell cycle by virus</keyword>
<reference evidence="11" key="1">
    <citation type="journal article" date="2004" name="J. Virol.">
        <title>Analysis of splice variants of the immediate-early 1 region of human cytomegalovirus.</title>
        <authorList>
            <person name="Awasthi S."/>
            <person name="Isler J.A."/>
            <person name="Alwine J.C."/>
        </authorList>
    </citation>
    <scope>NUCLEOTIDE SEQUENCE</scope>
    <source>
        <strain evidence="11">Towne</strain>
    </source>
</reference>
<evidence type="ECO:0000256" key="1">
    <source>
        <dbReference type="ARBA" id="ARBA00004147"/>
    </source>
</evidence>
<evidence type="ECO:0000256" key="4">
    <source>
        <dbReference type="ARBA" id="ARBA00022518"/>
    </source>
</evidence>
<evidence type="ECO:0000313" key="11">
    <source>
        <dbReference type="EMBL" id="AAR13164.1"/>
    </source>
</evidence>
<keyword evidence="5" id="KW-1048">Host nucleus</keyword>
<evidence type="ECO:0000256" key="8">
    <source>
        <dbReference type="ARBA" id="ARBA00023159"/>
    </source>
</evidence>
<evidence type="ECO:0000256" key="10">
    <source>
        <dbReference type="SAM" id="MobiDB-lite"/>
    </source>
</evidence>
<dbReference type="Pfam" id="PF07340">
    <property type="entry name" value="Herpes_IE1"/>
    <property type="match status" value="1"/>
</dbReference>
<comment type="subcellular location">
    <subcellularLocation>
        <location evidence="1">Host nucleus</location>
    </subcellularLocation>
</comment>
<evidence type="ECO:0000256" key="3">
    <source>
        <dbReference type="ARBA" id="ARBA00022504"/>
    </source>
</evidence>
<protein>
    <submittedName>
        <fullName evidence="11">IE17.5</fullName>
    </submittedName>
</protein>
<keyword evidence="2" id="KW-1017">Isopeptide bond</keyword>
<keyword evidence="9" id="KW-1078">G1/S host cell cycle checkpoint dysregulation by virus</keyword>